<evidence type="ECO:0000256" key="7">
    <source>
        <dbReference type="SAM" id="Phobius"/>
    </source>
</evidence>
<keyword evidence="5 9" id="KW-0418">Kinase</keyword>
<keyword evidence="4 9" id="KW-0808">Transferase</keyword>
<comment type="caution">
    <text evidence="9">The sequence shown here is derived from an EMBL/GenBank/DDBJ whole genome shotgun (WGS) entry which is preliminary data.</text>
</comment>
<dbReference type="Gene3D" id="3.30.565.10">
    <property type="entry name" value="Histidine kinase-like ATPase, C-terminal domain"/>
    <property type="match status" value="1"/>
</dbReference>
<keyword evidence="3" id="KW-0597">Phosphoprotein</keyword>
<name>A0ABW3HTF7_9BACL</name>
<keyword evidence="10" id="KW-1185">Reference proteome</keyword>
<gene>
    <name evidence="9" type="ORF">ACFQ2I_14305</name>
</gene>
<keyword evidence="6 7" id="KW-0472">Membrane</keyword>
<keyword evidence="7" id="KW-0812">Transmembrane</keyword>
<dbReference type="EMBL" id="JBHTJZ010000022">
    <property type="protein sequence ID" value="MFD0960560.1"/>
    <property type="molecule type" value="Genomic_DNA"/>
</dbReference>
<evidence type="ECO:0000256" key="2">
    <source>
        <dbReference type="ARBA" id="ARBA00022475"/>
    </source>
</evidence>
<dbReference type="Pfam" id="PF02518">
    <property type="entry name" value="HATPase_c"/>
    <property type="match status" value="1"/>
</dbReference>
<dbReference type="InterPro" id="IPR003594">
    <property type="entry name" value="HATPase_dom"/>
</dbReference>
<feature type="transmembrane region" description="Helical" evidence="7">
    <location>
        <begin position="283"/>
        <end position="303"/>
    </location>
</feature>
<dbReference type="Pfam" id="PF06580">
    <property type="entry name" value="His_kinase"/>
    <property type="match status" value="1"/>
</dbReference>
<dbReference type="InterPro" id="IPR036890">
    <property type="entry name" value="HATPase_C_sf"/>
</dbReference>
<dbReference type="InterPro" id="IPR010559">
    <property type="entry name" value="Sig_transdc_His_kin_internal"/>
</dbReference>
<evidence type="ECO:0000256" key="1">
    <source>
        <dbReference type="ARBA" id="ARBA00004651"/>
    </source>
</evidence>
<evidence type="ECO:0000313" key="9">
    <source>
        <dbReference type="EMBL" id="MFD0960560.1"/>
    </source>
</evidence>
<organism evidence="9 10">
    <name type="scientific">Paenibacillus chungangensis</name>
    <dbReference type="NCBI Taxonomy" id="696535"/>
    <lineage>
        <taxon>Bacteria</taxon>
        <taxon>Bacillati</taxon>
        <taxon>Bacillota</taxon>
        <taxon>Bacilli</taxon>
        <taxon>Bacillales</taxon>
        <taxon>Paenibacillaceae</taxon>
        <taxon>Paenibacillus</taxon>
    </lineage>
</organism>
<dbReference type="PROSITE" id="PS50885">
    <property type="entry name" value="HAMP"/>
    <property type="match status" value="1"/>
</dbReference>
<evidence type="ECO:0000313" key="10">
    <source>
        <dbReference type="Proteomes" id="UP001596989"/>
    </source>
</evidence>
<evidence type="ECO:0000256" key="6">
    <source>
        <dbReference type="ARBA" id="ARBA00023136"/>
    </source>
</evidence>
<feature type="transmembrane region" description="Helical" evidence="7">
    <location>
        <begin position="12"/>
        <end position="33"/>
    </location>
</feature>
<keyword evidence="2" id="KW-1003">Cell membrane</keyword>
<dbReference type="PANTHER" id="PTHR34220">
    <property type="entry name" value="SENSOR HISTIDINE KINASE YPDA"/>
    <property type="match status" value="1"/>
</dbReference>
<dbReference type="InterPro" id="IPR003660">
    <property type="entry name" value="HAMP_dom"/>
</dbReference>
<evidence type="ECO:0000256" key="3">
    <source>
        <dbReference type="ARBA" id="ARBA00022553"/>
    </source>
</evidence>
<dbReference type="SUPFAM" id="SSF55874">
    <property type="entry name" value="ATPase domain of HSP90 chaperone/DNA topoisomerase II/histidine kinase"/>
    <property type="match status" value="1"/>
</dbReference>
<accession>A0ABW3HTF7</accession>
<comment type="subcellular location">
    <subcellularLocation>
        <location evidence="1">Cell membrane</location>
        <topology evidence="1">Multi-pass membrane protein</topology>
    </subcellularLocation>
</comment>
<proteinExistence type="predicted"/>
<dbReference type="Proteomes" id="UP001596989">
    <property type="component" value="Unassembled WGS sequence"/>
</dbReference>
<dbReference type="GO" id="GO:0004673">
    <property type="term" value="F:protein histidine kinase activity"/>
    <property type="evidence" value="ECO:0007669"/>
    <property type="project" value="UniProtKB-EC"/>
</dbReference>
<dbReference type="InterPro" id="IPR050640">
    <property type="entry name" value="Bact_2-comp_sensor_kinase"/>
</dbReference>
<evidence type="ECO:0000256" key="5">
    <source>
        <dbReference type="ARBA" id="ARBA00022777"/>
    </source>
</evidence>
<dbReference type="RefSeq" id="WP_377565117.1">
    <property type="nucleotide sequence ID" value="NZ_JBHTJZ010000022.1"/>
</dbReference>
<sequence length="595" mass="67625">MALMRKLTIRSQIFVISLLMALVVMFMLSASYLQMAKIISLNNDKFTSDLIGQMKGTVYANKDVLERLMMNIAFNMDVQNFLVEEDKVQAFLLAKRIDSLLINTSTLKEGILDIVILGADGRWMDIAEGRRVTESYQGAIPQDESFYYYGLQQFGDRYAHENVFLIGSRIKYSQPGELFNQSVGTLFFVVSPQALISEIDQLTKEMNAITFFMDWQRKVVSGNDQLQAGSELQFLGDFRSGSVLRETEWEDKRYITHTEYLPEIKSSIVSMIPKDELMRDMNAIRLFFILIFLVGAIVMGLMFKVVTNNILTPLKKLMTFMNTVRRGDLGKLRNRIDLDGYVEMSLMANQFNDMLNKIDSLTRELLDTHATLYGTELEKKKAELAYLRSQINPHFLYNTLEMLKGMAAVKGAKEIRDAAASLGSIFRYTIKGDGIVPLHTELSIVESYLQIQRLRFGSRFSVELSIHEDCQDILVPKMILQPLVENAVYHGLEPKEEHGTLRLSGIMDETGDFILTIEDDGVGMDERRLKRLQELTSSESGHWPREDSNSSIGFSNVDARLKLTYGQGYGLQVTSVLMQGTTVTMKLPTKGDMLR</sequence>
<dbReference type="EC" id="2.7.13.3" evidence="9"/>
<protein>
    <submittedName>
        <fullName evidence="9">Sensor histidine kinase</fullName>
        <ecNumber evidence="9">2.7.13.3</ecNumber>
    </submittedName>
</protein>
<evidence type="ECO:0000256" key="4">
    <source>
        <dbReference type="ARBA" id="ARBA00022679"/>
    </source>
</evidence>
<dbReference type="Gene3D" id="6.10.340.10">
    <property type="match status" value="1"/>
</dbReference>
<keyword evidence="7" id="KW-1133">Transmembrane helix</keyword>
<evidence type="ECO:0000259" key="8">
    <source>
        <dbReference type="PROSITE" id="PS50885"/>
    </source>
</evidence>
<reference evidence="10" key="1">
    <citation type="journal article" date="2019" name="Int. J. Syst. Evol. Microbiol.">
        <title>The Global Catalogue of Microorganisms (GCM) 10K type strain sequencing project: providing services to taxonomists for standard genome sequencing and annotation.</title>
        <authorList>
            <consortium name="The Broad Institute Genomics Platform"/>
            <consortium name="The Broad Institute Genome Sequencing Center for Infectious Disease"/>
            <person name="Wu L."/>
            <person name="Ma J."/>
        </authorList>
    </citation>
    <scope>NUCLEOTIDE SEQUENCE [LARGE SCALE GENOMIC DNA]</scope>
    <source>
        <strain evidence="10">CCUG 59129</strain>
    </source>
</reference>
<feature type="domain" description="HAMP" evidence="8">
    <location>
        <begin position="308"/>
        <end position="363"/>
    </location>
</feature>
<dbReference type="PANTHER" id="PTHR34220:SF7">
    <property type="entry name" value="SENSOR HISTIDINE KINASE YPDA"/>
    <property type="match status" value="1"/>
</dbReference>